<organism evidence="3 4">
    <name type="scientific">Rubricella aquisinus</name>
    <dbReference type="NCBI Taxonomy" id="2028108"/>
    <lineage>
        <taxon>Bacteria</taxon>
        <taxon>Pseudomonadati</taxon>
        <taxon>Pseudomonadota</taxon>
        <taxon>Alphaproteobacteria</taxon>
        <taxon>Rhodobacterales</taxon>
        <taxon>Paracoccaceae</taxon>
        <taxon>Rubricella</taxon>
    </lineage>
</organism>
<dbReference type="RefSeq" id="WP_184009195.1">
    <property type="nucleotide sequence ID" value="NZ_JACIJS010000003.1"/>
</dbReference>
<proteinExistence type="predicted"/>
<evidence type="ECO:0000259" key="2">
    <source>
        <dbReference type="Pfam" id="PF14145"/>
    </source>
</evidence>
<keyword evidence="1" id="KW-0472">Membrane</keyword>
<name>A0A840WZC2_9RHOB</name>
<evidence type="ECO:0000313" key="3">
    <source>
        <dbReference type="EMBL" id="MBB5515006.1"/>
    </source>
</evidence>
<dbReference type="AlphaFoldDB" id="A0A840WZC2"/>
<dbReference type="Proteomes" id="UP000553766">
    <property type="component" value="Unassembled WGS sequence"/>
</dbReference>
<feature type="transmembrane region" description="Helical" evidence="1">
    <location>
        <begin position="21"/>
        <end position="46"/>
    </location>
</feature>
<gene>
    <name evidence="3" type="ORF">FHS89_001016</name>
</gene>
<protein>
    <recommendedName>
        <fullName evidence="2">YrhK domain-containing protein</fullName>
    </recommendedName>
</protein>
<dbReference type="Pfam" id="PF14145">
    <property type="entry name" value="YrhK"/>
    <property type="match status" value="1"/>
</dbReference>
<dbReference type="EMBL" id="JACIJS010000003">
    <property type="protein sequence ID" value="MBB5515006.1"/>
    <property type="molecule type" value="Genomic_DNA"/>
</dbReference>
<comment type="caution">
    <text evidence="3">The sequence shown here is derived from an EMBL/GenBank/DDBJ whole genome shotgun (WGS) entry which is preliminary data.</text>
</comment>
<accession>A0A840WZC2</accession>
<evidence type="ECO:0000256" key="1">
    <source>
        <dbReference type="SAM" id="Phobius"/>
    </source>
</evidence>
<evidence type="ECO:0000313" key="4">
    <source>
        <dbReference type="Proteomes" id="UP000553766"/>
    </source>
</evidence>
<feature type="transmembrane region" description="Helical" evidence="1">
    <location>
        <begin position="52"/>
        <end position="73"/>
    </location>
</feature>
<feature type="domain" description="YrhK" evidence="2">
    <location>
        <begin position="22"/>
        <end position="75"/>
    </location>
</feature>
<sequence length="93" mass="10503">MRLFRRDHHALGPEAVRLHAAFEIALTVCDFLAAVLFVIGSVMFLSGDWERAGTYLFIIGSLLFAVSPALKVWREVKLARMGDLETLAKRDER</sequence>
<reference evidence="3 4" key="1">
    <citation type="submission" date="2020-08" db="EMBL/GenBank/DDBJ databases">
        <title>Genomic Encyclopedia of Type Strains, Phase IV (KMG-IV): sequencing the most valuable type-strain genomes for metagenomic binning, comparative biology and taxonomic classification.</title>
        <authorList>
            <person name="Goeker M."/>
        </authorList>
    </citation>
    <scope>NUCLEOTIDE SEQUENCE [LARGE SCALE GENOMIC DNA]</scope>
    <source>
        <strain evidence="3 4">DSM 103377</strain>
    </source>
</reference>
<keyword evidence="1" id="KW-1133">Transmembrane helix</keyword>
<dbReference type="InterPro" id="IPR025424">
    <property type="entry name" value="YrhK_domain"/>
</dbReference>
<keyword evidence="1" id="KW-0812">Transmembrane</keyword>
<keyword evidence="4" id="KW-1185">Reference proteome</keyword>